<sequence>MGSVLHQEISNVYMVLHGENSNVYMVLHGENSNVYKVLHGEKGEEERQPVCPVRGSSPWQHADIDLSVCSCAGGCCKRDTPWTNITDLIAS</sequence>
<dbReference type="EMBL" id="OC323745">
    <property type="protein sequence ID" value="CAD7413501.1"/>
    <property type="molecule type" value="Genomic_DNA"/>
</dbReference>
<gene>
    <name evidence="1" type="ORF">TCEB3V08_LOCUS11787</name>
</gene>
<protein>
    <submittedName>
        <fullName evidence="1">Uncharacterized protein</fullName>
    </submittedName>
</protein>
<name>A0A7R9H9Y6_TIMCR</name>
<reference evidence="1" key="1">
    <citation type="submission" date="2020-11" db="EMBL/GenBank/DDBJ databases">
        <authorList>
            <person name="Tran Van P."/>
        </authorList>
    </citation>
    <scope>NUCLEOTIDE SEQUENCE</scope>
</reference>
<proteinExistence type="predicted"/>
<organism evidence="1">
    <name type="scientific">Timema cristinae</name>
    <name type="common">Walking stick</name>
    <dbReference type="NCBI Taxonomy" id="61476"/>
    <lineage>
        <taxon>Eukaryota</taxon>
        <taxon>Metazoa</taxon>
        <taxon>Ecdysozoa</taxon>
        <taxon>Arthropoda</taxon>
        <taxon>Hexapoda</taxon>
        <taxon>Insecta</taxon>
        <taxon>Pterygota</taxon>
        <taxon>Neoptera</taxon>
        <taxon>Polyneoptera</taxon>
        <taxon>Phasmatodea</taxon>
        <taxon>Timematodea</taxon>
        <taxon>Timematoidea</taxon>
        <taxon>Timematidae</taxon>
        <taxon>Timema</taxon>
    </lineage>
</organism>
<accession>A0A7R9H9Y6</accession>
<dbReference type="AlphaFoldDB" id="A0A7R9H9Y6"/>
<evidence type="ECO:0000313" key="1">
    <source>
        <dbReference type="EMBL" id="CAD7413501.1"/>
    </source>
</evidence>